<dbReference type="InterPro" id="IPR017871">
    <property type="entry name" value="ABC_transporter-like_CS"/>
</dbReference>
<evidence type="ECO:0000313" key="7">
    <source>
        <dbReference type="Proteomes" id="UP001516588"/>
    </source>
</evidence>
<dbReference type="Gene3D" id="3.40.50.300">
    <property type="entry name" value="P-loop containing nucleotide triphosphate hydrolases"/>
    <property type="match status" value="1"/>
</dbReference>
<keyword evidence="3" id="KW-0547">Nucleotide-binding</keyword>
<evidence type="ECO:0000313" key="6">
    <source>
        <dbReference type="EMBL" id="MBE5035510.1"/>
    </source>
</evidence>
<dbReference type="InterPro" id="IPR050763">
    <property type="entry name" value="ABC_transporter_ATP-binding"/>
</dbReference>
<dbReference type="SMART" id="SM00382">
    <property type="entry name" value="AAA"/>
    <property type="match status" value="1"/>
</dbReference>
<dbReference type="RefSeq" id="WP_226385156.1">
    <property type="nucleotide sequence ID" value="NZ_JADCKA010000005.1"/>
</dbReference>
<dbReference type="InterPro" id="IPR027417">
    <property type="entry name" value="P-loop_NTPase"/>
</dbReference>
<evidence type="ECO:0000256" key="1">
    <source>
        <dbReference type="ARBA" id="ARBA00005417"/>
    </source>
</evidence>
<evidence type="ECO:0000256" key="3">
    <source>
        <dbReference type="ARBA" id="ARBA00022741"/>
    </source>
</evidence>
<evidence type="ECO:0000259" key="5">
    <source>
        <dbReference type="PROSITE" id="PS50893"/>
    </source>
</evidence>
<keyword evidence="4 6" id="KW-0067">ATP-binding</keyword>
<dbReference type="InterPro" id="IPR003593">
    <property type="entry name" value="AAA+_ATPase"/>
</dbReference>
<feature type="domain" description="ABC transporter" evidence="5">
    <location>
        <begin position="4"/>
        <end position="229"/>
    </location>
</feature>
<dbReference type="PANTHER" id="PTHR42711:SF5">
    <property type="entry name" value="ABC TRANSPORTER ATP-BINDING PROTEIN NATA"/>
    <property type="match status" value="1"/>
</dbReference>
<organism evidence="6 7">
    <name type="scientific">Gallibacter intestinalis</name>
    <dbReference type="NCBI Taxonomy" id="2779356"/>
    <lineage>
        <taxon>Bacteria</taxon>
        <taxon>Bacillati</taxon>
        <taxon>Bacillota</taxon>
        <taxon>Clostridia</taxon>
        <taxon>Eubacteriales</taxon>
        <taxon>Eubacteriaceae</taxon>
        <taxon>Gallibacter</taxon>
    </lineage>
</organism>
<dbReference type="Pfam" id="PF00005">
    <property type="entry name" value="ABC_tran"/>
    <property type="match status" value="1"/>
</dbReference>
<reference evidence="6 7" key="1">
    <citation type="submission" date="2020-10" db="EMBL/GenBank/DDBJ databases">
        <title>ChiBAC.</title>
        <authorList>
            <person name="Zenner C."/>
            <person name="Hitch T.C.A."/>
            <person name="Clavel T."/>
        </authorList>
    </citation>
    <scope>NUCLEOTIDE SEQUENCE [LARGE SCALE GENOMIC DNA]</scope>
    <source>
        <strain evidence="6 7">DSM 108706</strain>
    </source>
</reference>
<dbReference type="InterPro" id="IPR003439">
    <property type="entry name" value="ABC_transporter-like_ATP-bd"/>
</dbReference>
<evidence type="ECO:0000256" key="2">
    <source>
        <dbReference type="ARBA" id="ARBA00022448"/>
    </source>
</evidence>
<name>A0ABR9QXA3_9FIRM</name>
<accession>A0ABR9QXA3</accession>
<dbReference type="SUPFAM" id="SSF52540">
    <property type="entry name" value="P-loop containing nucleoside triphosphate hydrolases"/>
    <property type="match status" value="1"/>
</dbReference>
<protein>
    <submittedName>
        <fullName evidence="6">ATP-binding cassette domain-containing protein</fullName>
    </submittedName>
</protein>
<dbReference type="GO" id="GO:0005524">
    <property type="term" value="F:ATP binding"/>
    <property type="evidence" value="ECO:0007669"/>
    <property type="project" value="UniProtKB-KW"/>
</dbReference>
<keyword evidence="2" id="KW-0813">Transport</keyword>
<sequence length="297" mass="33850">MKAIEINNLTKDYGNGKGIFDITLSLTHGEVCGYLGPNGAGKTTTMRHLMGFIKPQSGSASICNMNCWSNQKEIQQKIGYLPGEICFPDDMTGIAYLHLISRMRSTRDFSFAKSLINIFEFDPNIKIRKMSKGMKQKLGIVAAFMHNPDILLLDEPTSGLDPLMQSRFIDLIQSEKEKGKTILLSSHIFDEVEKTCDRVVMIRNGRLIRQITVKEMKDAQYKTYKIGFNKESDIATFALMYPNSEIDKNGKFAIVSITDSELNRLIHTLSQYEIAFFTEEKHTLEEYFMRFYGGDEK</sequence>
<proteinExistence type="inferred from homology"/>
<comment type="caution">
    <text evidence="6">The sequence shown here is derived from an EMBL/GenBank/DDBJ whole genome shotgun (WGS) entry which is preliminary data.</text>
</comment>
<dbReference type="PROSITE" id="PS00211">
    <property type="entry name" value="ABC_TRANSPORTER_1"/>
    <property type="match status" value="1"/>
</dbReference>
<dbReference type="CDD" id="cd03230">
    <property type="entry name" value="ABC_DR_subfamily_A"/>
    <property type="match status" value="1"/>
</dbReference>
<keyword evidence="7" id="KW-1185">Reference proteome</keyword>
<evidence type="ECO:0000256" key="4">
    <source>
        <dbReference type="ARBA" id="ARBA00022840"/>
    </source>
</evidence>
<dbReference type="EMBL" id="JADCKA010000005">
    <property type="protein sequence ID" value="MBE5035510.1"/>
    <property type="molecule type" value="Genomic_DNA"/>
</dbReference>
<gene>
    <name evidence="6" type="ORF">INF20_04330</name>
</gene>
<dbReference type="PANTHER" id="PTHR42711">
    <property type="entry name" value="ABC TRANSPORTER ATP-BINDING PROTEIN"/>
    <property type="match status" value="1"/>
</dbReference>
<comment type="similarity">
    <text evidence="1">Belongs to the ABC transporter superfamily.</text>
</comment>
<dbReference type="Proteomes" id="UP001516588">
    <property type="component" value="Unassembled WGS sequence"/>
</dbReference>
<dbReference type="PROSITE" id="PS50893">
    <property type="entry name" value="ABC_TRANSPORTER_2"/>
    <property type="match status" value="1"/>
</dbReference>